<dbReference type="Proteomes" id="UP000887013">
    <property type="component" value="Unassembled WGS sequence"/>
</dbReference>
<dbReference type="AlphaFoldDB" id="A0A8X6QLU6"/>
<gene>
    <name evidence="1" type="ORF">NPIL_436831</name>
</gene>
<reference evidence="1" key="1">
    <citation type="submission" date="2020-08" db="EMBL/GenBank/DDBJ databases">
        <title>Multicomponent nature underlies the extraordinary mechanical properties of spider dragline silk.</title>
        <authorList>
            <person name="Kono N."/>
            <person name="Nakamura H."/>
            <person name="Mori M."/>
            <person name="Yoshida Y."/>
            <person name="Ohtoshi R."/>
            <person name="Malay A.D."/>
            <person name="Moran D.A.P."/>
            <person name="Tomita M."/>
            <person name="Numata K."/>
            <person name="Arakawa K."/>
        </authorList>
    </citation>
    <scope>NUCLEOTIDE SEQUENCE</scope>
</reference>
<evidence type="ECO:0000313" key="2">
    <source>
        <dbReference type="Proteomes" id="UP000887013"/>
    </source>
</evidence>
<accession>A0A8X6QLU6</accession>
<proteinExistence type="predicted"/>
<name>A0A8X6QLU6_NEPPI</name>
<evidence type="ECO:0000313" key="1">
    <source>
        <dbReference type="EMBL" id="GFU20516.1"/>
    </source>
</evidence>
<organism evidence="1 2">
    <name type="scientific">Nephila pilipes</name>
    <name type="common">Giant wood spider</name>
    <name type="synonym">Nephila maculata</name>
    <dbReference type="NCBI Taxonomy" id="299642"/>
    <lineage>
        <taxon>Eukaryota</taxon>
        <taxon>Metazoa</taxon>
        <taxon>Ecdysozoa</taxon>
        <taxon>Arthropoda</taxon>
        <taxon>Chelicerata</taxon>
        <taxon>Arachnida</taxon>
        <taxon>Araneae</taxon>
        <taxon>Araneomorphae</taxon>
        <taxon>Entelegynae</taxon>
        <taxon>Araneoidea</taxon>
        <taxon>Nephilidae</taxon>
        <taxon>Nephila</taxon>
    </lineage>
</organism>
<sequence length="77" mass="8880">MFSAETRKEIITNDKKLRADNVEEISYSTSVPMPETRRTFINDKMHYSGPRDSAYVVDKISLDRKLSLYEAESGAIY</sequence>
<dbReference type="EMBL" id="BMAW01127291">
    <property type="protein sequence ID" value="GFU20516.1"/>
    <property type="molecule type" value="Genomic_DNA"/>
</dbReference>
<keyword evidence="2" id="KW-1185">Reference proteome</keyword>
<dbReference type="OrthoDB" id="10319674at2759"/>
<protein>
    <submittedName>
        <fullName evidence="1">Uncharacterized protein</fullName>
    </submittedName>
</protein>
<comment type="caution">
    <text evidence="1">The sequence shown here is derived from an EMBL/GenBank/DDBJ whole genome shotgun (WGS) entry which is preliminary data.</text>
</comment>